<accession>A0A0P0X5X7</accession>
<sequence>RRVRDEAAGKLDGAGAFSVPLAADLRGADSVAQLHSAAKHNAACPGQEPSRIMQLSERTFVAVAGKTHCTSPVCASATICKPICQPRRRPSRRPSRTLASRRTQRRC</sequence>
<reference evidence="2 3" key="1">
    <citation type="journal article" date="2005" name="Nature">
        <title>The map-based sequence of the rice genome.</title>
        <authorList>
            <consortium name="International rice genome sequencing project (IRGSP)"/>
            <person name="Matsumoto T."/>
            <person name="Wu J."/>
            <person name="Kanamori H."/>
            <person name="Katayose Y."/>
            <person name="Fujisawa M."/>
            <person name="Namiki N."/>
            <person name="Mizuno H."/>
            <person name="Yamamoto K."/>
            <person name="Antonio B.A."/>
            <person name="Baba T."/>
            <person name="Sakata K."/>
            <person name="Nagamura Y."/>
            <person name="Aoki H."/>
            <person name="Arikawa K."/>
            <person name="Arita K."/>
            <person name="Bito T."/>
            <person name="Chiden Y."/>
            <person name="Fujitsuka N."/>
            <person name="Fukunaka R."/>
            <person name="Hamada M."/>
            <person name="Harada C."/>
            <person name="Hayashi A."/>
            <person name="Hijishita S."/>
            <person name="Honda M."/>
            <person name="Hosokawa S."/>
            <person name="Ichikawa Y."/>
            <person name="Idonuma A."/>
            <person name="Iijima M."/>
            <person name="Ikeda M."/>
            <person name="Ikeno M."/>
            <person name="Ito K."/>
            <person name="Ito S."/>
            <person name="Ito T."/>
            <person name="Ito Y."/>
            <person name="Ito Y."/>
            <person name="Iwabuchi A."/>
            <person name="Kamiya K."/>
            <person name="Karasawa W."/>
            <person name="Kurita K."/>
            <person name="Katagiri S."/>
            <person name="Kikuta A."/>
            <person name="Kobayashi H."/>
            <person name="Kobayashi N."/>
            <person name="Machita K."/>
            <person name="Maehara T."/>
            <person name="Masukawa M."/>
            <person name="Mizubayashi T."/>
            <person name="Mukai Y."/>
            <person name="Nagasaki H."/>
            <person name="Nagata Y."/>
            <person name="Naito S."/>
            <person name="Nakashima M."/>
            <person name="Nakama Y."/>
            <person name="Nakamichi Y."/>
            <person name="Nakamura M."/>
            <person name="Meguro A."/>
            <person name="Negishi M."/>
            <person name="Ohta I."/>
            <person name="Ohta T."/>
            <person name="Okamoto M."/>
            <person name="Ono N."/>
            <person name="Saji S."/>
            <person name="Sakaguchi M."/>
            <person name="Sakai K."/>
            <person name="Shibata M."/>
            <person name="Shimokawa T."/>
            <person name="Song J."/>
            <person name="Takazaki Y."/>
            <person name="Terasawa K."/>
            <person name="Tsugane M."/>
            <person name="Tsuji K."/>
            <person name="Ueda S."/>
            <person name="Waki K."/>
            <person name="Yamagata H."/>
            <person name="Yamamoto M."/>
            <person name="Yamamoto S."/>
            <person name="Yamane H."/>
            <person name="Yoshiki S."/>
            <person name="Yoshihara R."/>
            <person name="Yukawa K."/>
            <person name="Zhong H."/>
            <person name="Yano M."/>
            <person name="Yuan Q."/>
            <person name="Ouyang S."/>
            <person name="Liu J."/>
            <person name="Jones K.M."/>
            <person name="Gansberger K."/>
            <person name="Moffat K."/>
            <person name="Hill J."/>
            <person name="Bera J."/>
            <person name="Fadrosh D."/>
            <person name="Jin S."/>
            <person name="Johri S."/>
            <person name="Kim M."/>
            <person name="Overton L."/>
            <person name="Reardon M."/>
            <person name="Tsitrin T."/>
            <person name="Vuong H."/>
            <person name="Weaver B."/>
            <person name="Ciecko A."/>
            <person name="Tallon L."/>
            <person name="Jackson J."/>
            <person name="Pai G."/>
            <person name="Aken S.V."/>
            <person name="Utterback T."/>
            <person name="Reidmuller S."/>
            <person name="Feldblyum T."/>
            <person name="Hsiao J."/>
            <person name="Zismann V."/>
            <person name="Iobst S."/>
            <person name="de Vazeille A.R."/>
            <person name="Buell C.R."/>
            <person name="Ying K."/>
            <person name="Li Y."/>
            <person name="Lu T."/>
            <person name="Huang Y."/>
            <person name="Zhao Q."/>
            <person name="Feng Q."/>
            <person name="Zhang L."/>
            <person name="Zhu J."/>
            <person name="Weng Q."/>
            <person name="Mu J."/>
            <person name="Lu Y."/>
            <person name="Fan D."/>
            <person name="Liu Y."/>
            <person name="Guan J."/>
            <person name="Zhang Y."/>
            <person name="Yu S."/>
            <person name="Liu X."/>
            <person name="Zhang Y."/>
            <person name="Hong G."/>
            <person name="Han B."/>
            <person name="Choisne N."/>
            <person name="Demange N."/>
            <person name="Orjeda G."/>
            <person name="Samain S."/>
            <person name="Cattolico L."/>
            <person name="Pelletier E."/>
            <person name="Couloux A."/>
            <person name="Segurens B."/>
            <person name="Wincker P."/>
            <person name="D'Hont A."/>
            <person name="Scarpelli C."/>
            <person name="Weissenbach J."/>
            <person name="Salanoubat M."/>
            <person name="Quetier F."/>
            <person name="Yu Y."/>
            <person name="Kim H.R."/>
            <person name="Rambo T."/>
            <person name="Currie J."/>
            <person name="Collura K."/>
            <person name="Luo M."/>
            <person name="Yang T."/>
            <person name="Ammiraju J.S.S."/>
            <person name="Engler F."/>
            <person name="Soderlund C."/>
            <person name="Wing R.A."/>
            <person name="Palmer L.E."/>
            <person name="de la Bastide M."/>
            <person name="Spiegel L."/>
            <person name="Nascimento L."/>
            <person name="Zutavern T."/>
            <person name="O'Shaughnessy A."/>
            <person name="Dike S."/>
            <person name="Dedhia N."/>
            <person name="Preston R."/>
            <person name="Balija V."/>
            <person name="McCombie W.R."/>
            <person name="Chow T."/>
            <person name="Chen H."/>
            <person name="Chung M."/>
            <person name="Chen C."/>
            <person name="Shaw J."/>
            <person name="Wu H."/>
            <person name="Hsiao K."/>
            <person name="Chao Y."/>
            <person name="Chu M."/>
            <person name="Cheng C."/>
            <person name="Hour A."/>
            <person name="Lee P."/>
            <person name="Lin S."/>
            <person name="Lin Y."/>
            <person name="Liou J."/>
            <person name="Liu S."/>
            <person name="Hsing Y."/>
            <person name="Raghuvanshi S."/>
            <person name="Mohanty A."/>
            <person name="Bharti A.K."/>
            <person name="Gaur A."/>
            <person name="Gupta V."/>
            <person name="Kumar D."/>
            <person name="Ravi V."/>
            <person name="Vij S."/>
            <person name="Kapur A."/>
            <person name="Khurana P."/>
            <person name="Khurana P."/>
            <person name="Khurana J.P."/>
            <person name="Tyagi A.K."/>
            <person name="Gaikwad K."/>
            <person name="Singh A."/>
            <person name="Dalal V."/>
            <person name="Srivastava S."/>
            <person name="Dixit A."/>
            <person name="Pal A.K."/>
            <person name="Ghazi I.A."/>
            <person name="Yadav M."/>
            <person name="Pandit A."/>
            <person name="Bhargava A."/>
            <person name="Sureshbabu K."/>
            <person name="Batra K."/>
            <person name="Sharma T.R."/>
            <person name="Mohapatra T."/>
            <person name="Singh N.K."/>
            <person name="Messing J."/>
            <person name="Nelson A.B."/>
            <person name="Fuks G."/>
            <person name="Kavchok S."/>
            <person name="Keizer G."/>
            <person name="Linton E."/>
            <person name="Llaca V."/>
            <person name="Song R."/>
            <person name="Tanyolac B."/>
            <person name="Young S."/>
            <person name="Ho-Il K."/>
            <person name="Hahn J.H."/>
            <person name="Sangsakoo G."/>
            <person name="Vanavichit A."/>
            <person name="de Mattos Luiz.A.T."/>
            <person name="Zimmer P.D."/>
            <person name="Malone G."/>
            <person name="Dellagostin O."/>
            <person name="de Oliveira A.C."/>
            <person name="Bevan M."/>
            <person name="Bancroft I."/>
            <person name="Minx P."/>
            <person name="Cordum H."/>
            <person name="Wilson R."/>
            <person name="Cheng Z."/>
            <person name="Jin W."/>
            <person name="Jiang J."/>
            <person name="Leong S.A."/>
            <person name="Iwama H."/>
            <person name="Gojobori T."/>
            <person name="Itoh T."/>
            <person name="Niimura Y."/>
            <person name="Fujii Y."/>
            <person name="Habara T."/>
            <person name="Sakai H."/>
            <person name="Sato Y."/>
            <person name="Wilson G."/>
            <person name="Kumar K."/>
            <person name="McCouch S."/>
            <person name="Juretic N."/>
            <person name="Hoen D."/>
            <person name="Wright S."/>
            <person name="Bruskiewich R."/>
            <person name="Bureau T."/>
            <person name="Miyao A."/>
            <person name="Hirochika H."/>
            <person name="Nishikawa T."/>
            <person name="Kadowaki K."/>
            <person name="Sugiura M."/>
            <person name="Burr B."/>
            <person name="Sasaki T."/>
        </authorList>
    </citation>
    <scope>NUCLEOTIDE SEQUENCE [LARGE SCALE GENOMIC DNA]</scope>
    <source>
        <strain evidence="3">cv. Nipponbare</strain>
    </source>
</reference>
<feature type="region of interest" description="Disordered" evidence="1">
    <location>
        <begin position="85"/>
        <end position="107"/>
    </location>
</feature>
<dbReference type="Gramene" id="Os07t0484900-01">
    <property type="protein sequence ID" value="Os07t0484900-01"/>
    <property type="gene ID" value="Os07g0484900"/>
</dbReference>
<dbReference type="PANTHER" id="PTHR33935:SF22">
    <property type="entry name" value="OS10G0149400 PROTEIN"/>
    <property type="match status" value="1"/>
</dbReference>
<feature type="non-terminal residue" evidence="2">
    <location>
        <position position="1"/>
    </location>
</feature>
<evidence type="ECO:0000313" key="2">
    <source>
        <dbReference type="EMBL" id="BAH93927.1"/>
    </source>
</evidence>
<protein>
    <submittedName>
        <fullName evidence="2">Os07g0484900 protein</fullName>
    </submittedName>
</protein>
<dbReference type="PANTHER" id="PTHR33935">
    <property type="entry name" value="OS10G0148100 PROTEIN"/>
    <property type="match status" value="1"/>
</dbReference>
<dbReference type="Proteomes" id="UP000000763">
    <property type="component" value="Chromosome 7"/>
</dbReference>
<dbReference type="KEGG" id="dosa:Os07g0484900"/>
<reference evidence="3" key="2">
    <citation type="journal article" date="2008" name="Nucleic Acids Res.">
        <title>The rice annotation project database (RAP-DB): 2008 update.</title>
        <authorList>
            <consortium name="The rice annotation project (RAP)"/>
        </authorList>
    </citation>
    <scope>GENOME REANNOTATION</scope>
    <source>
        <strain evidence="3">cv. Nipponbare</strain>
    </source>
</reference>
<evidence type="ECO:0000313" key="3">
    <source>
        <dbReference type="Proteomes" id="UP000000763"/>
    </source>
</evidence>
<proteinExistence type="predicted"/>
<organism evidence="2 3">
    <name type="scientific">Oryza sativa subsp. japonica</name>
    <name type="common">Rice</name>
    <dbReference type="NCBI Taxonomy" id="39947"/>
    <lineage>
        <taxon>Eukaryota</taxon>
        <taxon>Viridiplantae</taxon>
        <taxon>Streptophyta</taxon>
        <taxon>Embryophyta</taxon>
        <taxon>Tracheophyta</taxon>
        <taxon>Spermatophyta</taxon>
        <taxon>Magnoliopsida</taxon>
        <taxon>Liliopsida</taxon>
        <taxon>Poales</taxon>
        <taxon>Poaceae</taxon>
        <taxon>BOP clade</taxon>
        <taxon>Oryzoideae</taxon>
        <taxon>Oryzeae</taxon>
        <taxon>Oryzinae</taxon>
        <taxon>Oryza</taxon>
        <taxon>Oryza sativa</taxon>
    </lineage>
</organism>
<evidence type="ECO:0000256" key="1">
    <source>
        <dbReference type="SAM" id="MobiDB-lite"/>
    </source>
</evidence>
<name>A0A0P0X5X7_ORYSJ</name>
<dbReference type="EMBL" id="AP008213">
    <property type="protein sequence ID" value="BAH93927.1"/>
    <property type="molecule type" value="Genomic_DNA"/>
</dbReference>
<gene>
    <name evidence="2" type="ordered locus">Os07g0484900</name>
</gene>
<dbReference type="AlphaFoldDB" id="A0A0P0X5X7"/>
<feature type="compositionally biased region" description="Basic residues" evidence="1">
    <location>
        <begin position="86"/>
        <end position="95"/>
    </location>
</feature>